<sequence length="163" mass="18054">MSAGGMARCKKKEKNFKQQKGIRNIKEDGRSKLLRSGYRIKVKYSNGGVKGRQKPSCRSLTKVLKTTYSMCIKGGINGKNQWRMEGCGSIGQQRFVMGMEPVEIRREFLRSSAVMIEEIQEEESLLPTGGVVGQYGQVPLIEGAGTHTKRVLENLGSEMGTPP</sequence>
<dbReference type="AlphaFoldDB" id="A0A540KCZ5"/>
<proteinExistence type="predicted"/>
<protein>
    <submittedName>
        <fullName evidence="2">Uncharacterized protein</fullName>
    </submittedName>
</protein>
<reference evidence="2 3" key="1">
    <citation type="journal article" date="2019" name="G3 (Bethesda)">
        <title>Sequencing of a Wild Apple (Malus baccata) Genome Unravels the Differences Between Cultivated and Wild Apple Species Regarding Disease Resistance and Cold Tolerance.</title>
        <authorList>
            <person name="Chen X."/>
        </authorList>
    </citation>
    <scope>NUCLEOTIDE SEQUENCE [LARGE SCALE GENOMIC DNA]</scope>
    <source>
        <strain evidence="3">cv. Shandingzi</strain>
        <tissue evidence="2">Leaves</tissue>
    </source>
</reference>
<gene>
    <name evidence="2" type="ORF">C1H46_042359</name>
</gene>
<dbReference type="EMBL" id="VIEB01001445">
    <property type="protein sequence ID" value="TQD72108.1"/>
    <property type="molecule type" value="Genomic_DNA"/>
</dbReference>
<name>A0A540KCZ5_MALBA</name>
<feature type="region of interest" description="Disordered" evidence="1">
    <location>
        <begin position="1"/>
        <end position="20"/>
    </location>
</feature>
<dbReference type="Proteomes" id="UP000315295">
    <property type="component" value="Unassembled WGS sequence"/>
</dbReference>
<accession>A0A540KCZ5</accession>
<evidence type="ECO:0000313" key="3">
    <source>
        <dbReference type="Proteomes" id="UP000315295"/>
    </source>
</evidence>
<keyword evidence="3" id="KW-1185">Reference proteome</keyword>
<organism evidence="2 3">
    <name type="scientific">Malus baccata</name>
    <name type="common">Siberian crab apple</name>
    <name type="synonym">Pyrus baccata</name>
    <dbReference type="NCBI Taxonomy" id="106549"/>
    <lineage>
        <taxon>Eukaryota</taxon>
        <taxon>Viridiplantae</taxon>
        <taxon>Streptophyta</taxon>
        <taxon>Embryophyta</taxon>
        <taxon>Tracheophyta</taxon>
        <taxon>Spermatophyta</taxon>
        <taxon>Magnoliopsida</taxon>
        <taxon>eudicotyledons</taxon>
        <taxon>Gunneridae</taxon>
        <taxon>Pentapetalae</taxon>
        <taxon>rosids</taxon>
        <taxon>fabids</taxon>
        <taxon>Rosales</taxon>
        <taxon>Rosaceae</taxon>
        <taxon>Amygdaloideae</taxon>
        <taxon>Maleae</taxon>
        <taxon>Malus</taxon>
    </lineage>
</organism>
<comment type="caution">
    <text evidence="2">The sequence shown here is derived from an EMBL/GenBank/DDBJ whole genome shotgun (WGS) entry which is preliminary data.</text>
</comment>
<evidence type="ECO:0000256" key="1">
    <source>
        <dbReference type="SAM" id="MobiDB-lite"/>
    </source>
</evidence>
<evidence type="ECO:0000313" key="2">
    <source>
        <dbReference type="EMBL" id="TQD72108.1"/>
    </source>
</evidence>